<dbReference type="EMBL" id="JACCFH010000001">
    <property type="protein sequence ID" value="NYG35388.1"/>
    <property type="molecule type" value="Genomic_DNA"/>
</dbReference>
<dbReference type="RefSeq" id="WP_179635914.1">
    <property type="nucleotide sequence ID" value="NZ_JACCFH010000001.1"/>
</dbReference>
<comment type="caution">
    <text evidence="3">The sequence shown here is derived from an EMBL/GenBank/DDBJ whole genome shotgun (WGS) entry which is preliminary data.</text>
</comment>
<gene>
    <name evidence="3" type="ORF">BDD16_004374</name>
</gene>
<proteinExistence type="predicted"/>
<feature type="signal peptide" evidence="2">
    <location>
        <begin position="1"/>
        <end position="34"/>
    </location>
</feature>
<feature type="region of interest" description="Disordered" evidence="1">
    <location>
        <begin position="105"/>
        <end position="129"/>
    </location>
</feature>
<evidence type="ECO:0000313" key="4">
    <source>
        <dbReference type="Proteomes" id="UP000518288"/>
    </source>
</evidence>
<evidence type="ECO:0000313" key="3">
    <source>
        <dbReference type="EMBL" id="NYG35388.1"/>
    </source>
</evidence>
<reference evidence="3 4" key="1">
    <citation type="submission" date="2020-07" db="EMBL/GenBank/DDBJ databases">
        <title>Genomic Encyclopedia of Archaeal and Bacterial Type Strains, Phase II (KMG-II): from individual species to whole genera.</title>
        <authorList>
            <person name="Goeker M."/>
        </authorList>
    </citation>
    <scope>NUCLEOTIDE SEQUENCE [LARGE SCALE GENOMIC DNA]</scope>
    <source>
        <strain evidence="3 4">DSM 21226</strain>
    </source>
</reference>
<keyword evidence="4" id="KW-1185">Reference proteome</keyword>
<evidence type="ECO:0000256" key="2">
    <source>
        <dbReference type="SAM" id="SignalP"/>
    </source>
</evidence>
<accession>A0A7Y9R265</accession>
<sequence>MTALRRSLARLTRMACWLLLVAACLPTLSRLIAAADPVRAAMLAEVCSVNVASAPIDSDEQPLAGDVMGGAHCAACLSPVLLAEWPAPDRRADFDRPVLRLRPVIEPLQAPQPAPAGPPIPPRAPPRTA</sequence>
<feature type="chain" id="PRO_5031569435" description="DUF2946 domain-containing protein" evidence="2">
    <location>
        <begin position="35"/>
        <end position="129"/>
    </location>
</feature>
<evidence type="ECO:0000256" key="1">
    <source>
        <dbReference type="SAM" id="MobiDB-lite"/>
    </source>
</evidence>
<name>A0A7Y9R265_9BURK</name>
<keyword evidence="2" id="KW-0732">Signal</keyword>
<evidence type="ECO:0008006" key="5">
    <source>
        <dbReference type="Google" id="ProtNLM"/>
    </source>
</evidence>
<feature type="compositionally biased region" description="Pro residues" evidence="1">
    <location>
        <begin position="110"/>
        <end position="129"/>
    </location>
</feature>
<dbReference type="Proteomes" id="UP000518288">
    <property type="component" value="Unassembled WGS sequence"/>
</dbReference>
<dbReference type="AlphaFoldDB" id="A0A7Y9R265"/>
<protein>
    <recommendedName>
        <fullName evidence="5">DUF2946 domain-containing protein</fullName>
    </recommendedName>
</protein>
<organism evidence="3 4">
    <name type="scientific">Sphaerotilus montanus</name>
    <dbReference type="NCBI Taxonomy" id="522889"/>
    <lineage>
        <taxon>Bacteria</taxon>
        <taxon>Pseudomonadati</taxon>
        <taxon>Pseudomonadota</taxon>
        <taxon>Betaproteobacteria</taxon>
        <taxon>Burkholderiales</taxon>
        <taxon>Sphaerotilaceae</taxon>
        <taxon>Sphaerotilus</taxon>
    </lineage>
</organism>
<dbReference type="PROSITE" id="PS51257">
    <property type="entry name" value="PROKAR_LIPOPROTEIN"/>
    <property type="match status" value="1"/>
</dbReference>